<evidence type="ECO:0000313" key="3">
    <source>
        <dbReference type="EMBL" id="ORX11915.1"/>
    </source>
</evidence>
<evidence type="ECO:0000313" key="4">
    <source>
        <dbReference type="Proteomes" id="UP000070612"/>
    </source>
</evidence>
<evidence type="ECO:0000313" key="2">
    <source>
        <dbReference type="EMBL" id="KWX26138.1"/>
    </source>
</evidence>
<accession>A0A132PUV4</accession>
<evidence type="ECO:0000313" key="5">
    <source>
        <dbReference type="Proteomes" id="UP000193964"/>
    </source>
</evidence>
<keyword evidence="4" id="KW-1185">Reference proteome</keyword>
<reference evidence="2 4" key="1">
    <citation type="submission" date="2015-07" db="EMBL/GenBank/DDBJ databases">
        <title>A draft genome sequence of Mycobacterium wolinskyi.</title>
        <authorList>
            <person name="de Man T.J."/>
            <person name="Perry K.A."/>
            <person name="Coulliette A.D."/>
            <person name="Jensen B."/>
            <person name="Toney N.C."/>
            <person name="Limbago B.M."/>
            <person name="Noble-Wang J."/>
        </authorList>
    </citation>
    <scope>NUCLEOTIDE SEQUENCE [LARGE SCALE GENOMIC DNA]</scope>
    <source>
        <strain evidence="2 4">CDC_01</strain>
    </source>
</reference>
<sequence length="68" mass="7683">MDREDLPDEVPVADAVEQQRETTGPVEDEEAFTPSADAPPLEATEPDWQEQREAVDLDPELDEFGREE</sequence>
<dbReference type="PATRIC" id="fig|59750.3.peg.524"/>
<dbReference type="Proteomes" id="UP000070612">
    <property type="component" value="Unassembled WGS sequence"/>
</dbReference>
<evidence type="ECO:0000256" key="1">
    <source>
        <dbReference type="SAM" id="MobiDB-lite"/>
    </source>
</evidence>
<dbReference type="AlphaFoldDB" id="A0A132PUV4"/>
<dbReference type="OrthoDB" id="4752781at2"/>
<dbReference type="EMBL" id="LGTW01000001">
    <property type="protein sequence ID" value="KWX26138.1"/>
    <property type="molecule type" value="Genomic_DNA"/>
</dbReference>
<comment type="caution">
    <text evidence="2">The sequence shown here is derived from an EMBL/GenBank/DDBJ whole genome shotgun (WGS) entry which is preliminary data.</text>
</comment>
<reference evidence="3 5" key="2">
    <citation type="submission" date="2016-01" db="EMBL/GenBank/DDBJ databases">
        <title>The new phylogeny of the genus Mycobacterium.</title>
        <authorList>
            <person name="Tarcisio F."/>
            <person name="Conor M."/>
            <person name="Antonella G."/>
            <person name="Elisabetta G."/>
            <person name="Giulia F.S."/>
            <person name="Sara T."/>
            <person name="Anna F."/>
            <person name="Clotilde B."/>
            <person name="Roberto B."/>
            <person name="Veronica D.S."/>
            <person name="Fabio R."/>
            <person name="Monica P."/>
            <person name="Olivier J."/>
            <person name="Enrico T."/>
            <person name="Nicola S."/>
        </authorList>
    </citation>
    <scope>NUCLEOTIDE SEQUENCE [LARGE SCALE GENOMIC DNA]</scope>
    <source>
        <strain evidence="3 5">ATCC 700010</strain>
    </source>
</reference>
<gene>
    <name evidence="2" type="ORF">AFM11_02555</name>
    <name evidence="3" type="ORF">AWC31_35330</name>
</gene>
<dbReference type="Proteomes" id="UP000193964">
    <property type="component" value="Unassembled WGS sequence"/>
</dbReference>
<name>A0A132PUV4_9MYCO</name>
<protein>
    <submittedName>
        <fullName evidence="2">Uncharacterized protein</fullName>
    </submittedName>
</protein>
<dbReference type="EMBL" id="LQQA01000030">
    <property type="protein sequence ID" value="ORX11915.1"/>
    <property type="molecule type" value="Genomic_DNA"/>
</dbReference>
<proteinExistence type="predicted"/>
<dbReference type="STRING" id="59750.AWC31_35330"/>
<feature type="region of interest" description="Disordered" evidence="1">
    <location>
        <begin position="1"/>
        <end position="68"/>
    </location>
</feature>
<organism evidence="2 4">
    <name type="scientific">Mycolicibacterium wolinskyi</name>
    <dbReference type="NCBI Taxonomy" id="59750"/>
    <lineage>
        <taxon>Bacteria</taxon>
        <taxon>Bacillati</taxon>
        <taxon>Actinomycetota</taxon>
        <taxon>Actinomycetes</taxon>
        <taxon>Mycobacteriales</taxon>
        <taxon>Mycobacteriaceae</taxon>
        <taxon>Mycolicibacterium</taxon>
    </lineage>
</organism>